<dbReference type="SUPFAM" id="SSF55961">
    <property type="entry name" value="Bet v1-like"/>
    <property type="match status" value="1"/>
</dbReference>
<evidence type="ECO:0000259" key="2">
    <source>
        <dbReference type="Pfam" id="PF08327"/>
    </source>
</evidence>
<dbReference type="Gene3D" id="3.30.530.20">
    <property type="match status" value="1"/>
</dbReference>
<proteinExistence type="inferred from homology"/>
<dbReference type="RefSeq" id="WP_103932340.1">
    <property type="nucleotide sequence ID" value="NZ_FNVA01000002.1"/>
</dbReference>
<organism evidence="3 4">
    <name type="scientific">Bryocella elongata</name>
    <dbReference type="NCBI Taxonomy" id="863522"/>
    <lineage>
        <taxon>Bacteria</taxon>
        <taxon>Pseudomonadati</taxon>
        <taxon>Acidobacteriota</taxon>
        <taxon>Terriglobia</taxon>
        <taxon>Terriglobales</taxon>
        <taxon>Acidobacteriaceae</taxon>
        <taxon>Bryocella</taxon>
    </lineage>
</organism>
<dbReference type="EMBL" id="FNVA01000002">
    <property type="protein sequence ID" value="SEF93159.1"/>
    <property type="molecule type" value="Genomic_DNA"/>
</dbReference>
<dbReference type="AlphaFoldDB" id="A0A1H5W0V8"/>
<dbReference type="CDD" id="cd07814">
    <property type="entry name" value="SRPBCC_CalC_Aha1-like"/>
    <property type="match status" value="1"/>
</dbReference>
<name>A0A1H5W0V8_9BACT</name>
<accession>A0A1H5W0V8</accession>
<evidence type="ECO:0000256" key="1">
    <source>
        <dbReference type="ARBA" id="ARBA00006817"/>
    </source>
</evidence>
<feature type="domain" description="Activator of Hsp90 ATPase homologue 1/2-like C-terminal" evidence="2">
    <location>
        <begin position="25"/>
        <end position="158"/>
    </location>
</feature>
<evidence type="ECO:0000313" key="3">
    <source>
        <dbReference type="EMBL" id="SEF93159.1"/>
    </source>
</evidence>
<dbReference type="Pfam" id="PF08327">
    <property type="entry name" value="AHSA1"/>
    <property type="match status" value="1"/>
</dbReference>
<gene>
    <name evidence="3" type="ORF">SAMN05421819_1399</name>
</gene>
<reference evidence="3 4" key="1">
    <citation type="submission" date="2016-10" db="EMBL/GenBank/DDBJ databases">
        <authorList>
            <person name="de Groot N.N."/>
        </authorList>
    </citation>
    <scope>NUCLEOTIDE SEQUENCE [LARGE SCALE GENOMIC DNA]</scope>
    <source>
        <strain evidence="3 4">DSM 22489</strain>
    </source>
</reference>
<dbReference type="OrthoDB" id="118698at2"/>
<dbReference type="Proteomes" id="UP000236728">
    <property type="component" value="Unassembled WGS sequence"/>
</dbReference>
<dbReference type="InterPro" id="IPR013538">
    <property type="entry name" value="ASHA1/2-like_C"/>
</dbReference>
<keyword evidence="4" id="KW-1185">Reference proteome</keyword>
<comment type="similarity">
    <text evidence="1">Belongs to the AHA1 family.</text>
</comment>
<evidence type="ECO:0000313" key="4">
    <source>
        <dbReference type="Proteomes" id="UP000236728"/>
    </source>
</evidence>
<sequence>MSTTAAVPSLASAVPFVKQSRVIRTSRNRAYEAWTKPEIVQKWFGPANRFCPLAVLDVREGGLFRIEAHAKPDAVLPPGQPQVTCAEGVYTEVLPGERLQFTWKPSWNPGEESLVTVTFRDADGGTEVTILHERISSDASQSYTMGWTGALEKMSVLLAE</sequence>
<dbReference type="InterPro" id="IPR023393">
    <property type="entry name" value="START-like_dom_sf"/>
</dbReference>
<protein>
    <submittedName>
        <fullName evidence="3">Uncharacterized conserved protein YndB, AHSA1/START domain</fullName>
    </submittedName>
</protein>